<evidence type="ECO:0000256" key="3">
    <source>
        <dbReference type="ARBA" id="ARBA00023002"/>
    </source>
</evidence>
<dbReference type="Proteomes" id="UP000014400">
    <property type="component" value="Unassembled WGS sequence"/>
</dbReference>
<protein>
    <submittedName>
        <fullName evidence="6">Uncharacterized protein</fullName>
    </submittedName>
</protein>
<dbReference type="GO" id="GO:1990362">
    <property type="term" value="F:butanol dehydrogenase (NAD+) activity"/>
    <property type="evidence" value="ECO:0007669"/>
    <property type="project" value="InterPro"/>
</dbReference>
<evidence type="ECO:0000259" key="5">
    <source>
        <dbReference type="Pfam" id="PF25137"/>
    </source>
</evidence>
<feature type="domain" description="Alcohol dehydrogenase iron-type/glycerol dehydrogenase GldA" evidence="4">
    <location>
        <begin position="9"/>
        <end position="178"/>
    </location>
</feature>
<dbReference type="PATRIC" id="fig|1203554.3.peg.595"/>
<dbReference type="EMBL" id="ATCF01000012">
    <property type="protein sequence ID" value="EPD99805.1"/>
    <property type="molecule type" value="Genomic_DNA"/>
</dbReference>
<evidence type="ECO:0000256" key="2">
    <source>
        <dbReference type="ARBA" id="ARBA00007358"/>
    </source>
</evidence>
<evidence type="ECO:0000313" key="7">
    <source>
        <dbReference type="Proteomes" id="UP000014400"/>
    </source>
</evidence>
<dbReference type="GO" id="GO:0008106">
    <property type="term" value="F:alcohol dehydrogenase (NADP+) activity"/>
    <property type="evidence" value="ECO:0007669"/>
    <property type="project" value="TreeGrafter"/>
</dbReference>
<dbReference type="Gene3D" id="1.20.1090.10">
    <property type="entry name" value="Dehydroquinate synthase-like - alpha domain"/>
    <property type="match status" value="1"/>
</dbReference>
<gene>
    <name evidence="6" type="ORF">HMPREF1476_00609</name>
</gene>
<comment type="cofactor">
    <cofactor evidence="1">
        <name>Fe cation</name>
        <dbReference type="ChEBI" id="CHEBI:24875"/>
    </cofactor>
</comment>
<dbReference type="GO" id="GO:1990002">
    <property type="term" value="F:methylglyoxal reductase (NADPH) (acetol producing) activity"/>
    <property type="evidence" value="ECO:0007669"/>
    <property type="project" value="TreeGrafter"/>
</dbReference>
<dbReference type="GO" id="GO:0005829">
    <property type="term" value="C:cytosol"/>
    <property type="evidence" value="ECO:0007669"/>
    <property type="project" value="TreeGrafter"/>
</dbReference>
<reference evidence="6 7" key="1">
    <citation type="submission" date="2013-04" db="EMBL/GenBank/DDBJ databases">
        <title>The Genome Sequence of Sutterella wadsworthensis HGA0223.</title>
        <authorList>
            <consortium name="The Broad Institute Genomics Platform"/>
            <person name="Earl A."/>
            <person name="Ward D."/>
            <person name="Feldgarden M."/>
            <person name="Gevers D."/>
            <person name="Schmidt T.M."/>
            <person name="Dover J."/>
            <person name="Dai D."/>
            <person name="Walker B."/>
            <person name="Young S."/>
            <person name="Zeng Q."/>
            <person name="Gargeya S."/>
            <person name="Fitzgerald M."/>
            <person name="Haas B."/>
            <person name="Abouelleil A."/>
            <person name="Allen A.W."/>
            <person name="Alvarado L."/>
            <person name="Arachchi H.M."/>
            <person name="Berlin A.M."/>
            <person name="Chapman S.B."/>
            <person name="Gainer-Dewar J."/>
            <person name="Goldberg J."/>
            <person name="Griggs A."/>
            <person name="Gujja S."/>
            <person name="Hansen M."/>
            <person name="Howarth C."/>
            <person name="Imamovic A."/>
            <person name="Ireland A."/>
            <person name="Larimer J."/>
            <person name="McCowan C."/>
            <person name="Murphy C."/>
            <person name="Pearson M."/>
            <person name="Poon T.W."/>
            <person name="Priest M."/>
            <person name="Roberts A."/>
            <person name="Saif S."/>
            <person name="Shea T."/>
            <person name="Sisk P."/>
            <person name="Sykes S."/>
            <person name="Wortman J."/>
            <person name="Nusbaum C."/>
            <person name="Birren B."/>
        </authorList>
    </citation>
    <scope>NUCLEOTIDE SEQUENCE [LARGE SCALE GENOMIC DNA]</scope>
    <source>
        <strain evidence="6 7">HGA0223</strain>
    </source>
</reference>
<organism evidence="6 7">
    <name type="scientific">Sutterella wadsworthensis HGA0223</name>
    <dbReference type="NCBI Taxonomy" id="1203554"/>
    <lineage>
        <taxon>Bacteria</taxon>
        <taxon>Pseudomonadati</taxon>
        <taxon>Pseudomonadota</taxon>
        <taxon>Betaproteobacteria</taxon>
        <taxon>Burkholderiales</taxon>
        <taxon>Sutterellaceae</taxon>
        <taxon>Sutterella</taxon>
    </lineage>
</organism>
<dbReference type="STRING" id="1203554.HMPREF1476_00609"/>
<dbReference type="PANTHER" id="PTHR43633:SF1">
    <property type="entry name" value="ALCOHOL DEHYDROGENASE YQHD"/>
    <property type="match status" value="1"/>
</dbReference>
<comment type="similarity">
    <text evidence="2">Belongs to the iron-containing alcohol dehydrogenase family.</text>
</comment>
<name>S3BK79_9BURK</name>
<dbReference type="CDD" id="cd08187">
    <property type="entry name" value="BDH"/>
    <property type="match status" value="1"/>
</dbReference>
<dbReference type="Pfam" id="PF25137">
    <property type="entry name" value="ADH_Fe_C"/>
    <property type="match status" value="1"/>
</dbReference>
<dbReference type="SUPFAM" id="SSF56796">
    <property type="entry name" value="Dehydroquinate synthase-like"/>
    <property type="match status" value="1"/>
</dbReference>
<dbReference type="GO" id="GO:0046872">
    <property type="term" value="F:metal ion binding"/>
    <property type="evidence" value="ECO:0007669"/>
    <property type="project" value="InterPro"/>
</dbReference>
<dbReference type="eggNOG" id="COG1979">
    <property type="taxonomic scope" value="Bacteria"/>
</dbReference>
<proteinExistence type="inferred from homology"/>
<sequence>MLNFSYANPTRLVFGRSAEHEVGRVMTSILGRPGKVLVLFGGGSAHRTGILGAVEDSLQESGFAVIEMGGVQPNPRMGFVRDTIDWVRDQGIRAVVAVGGGSVIDTAKAVAAGLEYEGDAWDFFAGRAQVERALPVFAVLTIPAAGSEQSIRAVITHHGTKTGIGSEHIRPKAAFINPERFSTLPAIHISAGVCDMLSHICERYFSNTAATDFVDGQAEAALRTIIEFGPKVLADPSNYDAWCQIGLAGSFAHNGIFGLGREEDWACHAIEHEISGWNESIIHGCGLAVVMPAWMQQVCHVNPKRFADFARRVMGVGQDADDAAAAALGIEAFKAWLKTMKLPLTLQELGAVDCPIEALARHCCRKGAVGHFKPLEKADVEALLRAAQ</sequence>
<dbReference type="Pfam" id="PF00465">
    <property type="entry name" value="Fe-ADH"/>
    <property type="match status" value="1"/>
</dbReference>
<accession>S3BK79</accession>
<feature type="domain" description="Fe-containing alcohol dehydrogenase-like C-terminal" evidence="5">
    <location>
        <begin position="192"/>
        <end position="387"/>
    </location>
</feature>
<dbReference type="HOGENOM" id="CLU_007207_0_4_4"/>
<comment type="caution">
    <text evidence="6">The sequence shown here is derived from an EMBL/GenBank/DDBJ whole genome shotgun (WGS) entry which is preliminary data.</text>
</comment>
<dbReference type="InterPro" id="IPR056798">
    <property type="entry name" value="ADH_Fe_C"/>
</dbReference>
<dbReference type="RefSeq" id="WP_016473974.1">
    <property type="nucleotide sequence ID" value="NZ_KE150480.1"/>
</dbReference>
<evidence type="ECO:0000313" key="6">
    <source>
        <dbReference type="EMBL" id="EPD99805.1"/>
    </source>
</evidence>
<dbReference type="FunFam" id="3.40.50.1970:FF:000003">
    <property type="entry name" value="Alcohol dehydrogenase, iron-containing"/>
    <property type="match status" value="1"/>
</dbReference>
<dbReference type="InterPro" id="IPR044731">
    <property type="entry name" value="BDH-like"/>
</dbReference>
<evidence type="ECO:0000259" key="4">
    <source>
        <dbReference type="Pfam" id="PF00465"/>
    </source>
</evidence>
<keyword evidence="7" id="KW-1185">Reference proteome</keyword>
<dbReference type="PANTHER" id="PTHR43633">
    <property type="entry name" value="ALCOHOL DEHYDROGENASE YQHD"/>
    <property type="match status" value="1"/>
</dbReference>
<dbReference type="Gene3D" id="3.40.50.1970">
    <property type="match status" value="1"/>
</dbReference>
<evidence type="ECO:0000256" key="1">
    <source>
        <dbReference type="ARBA" id="ARBA00001962"/>
    </source>
</evidence>
<dbReference type="InterPro" id="IPR001670">
    <property type="entry name" value="ADH_Fe/GldA"/>
</dbReference>
<keyword evidence="3" id="KW-0560">Oxidoreductase</keyword>
<dbReference type="AlphaFoldDB" id="S3BK79"/>